<proteinExistence type="predicted"/>
<dbReference type="Pfam" id="PF01361">
    <property type="entry name" value="Tautomerase"/>
    <property type="match status" value="1"/>
</dbReference>
<feature type="domain" description="4-oxalocrotonate tautomerase-like" evidence="2">
    <location>
        <begin position="2"/>
        <end position="59"/>
    </location>
</feature>
<dbReference type="Proteomes" id="UP001500034">
    <property type="component" value="Unassembled WGS sequence"/>
</dbReference>
<evidence type="ECO:0000256" key="1">
    <source>
        <dbReference type="ARBA" id="ARBA00023235"/>
    </source>
</evidence>
<comment type="caution">
    <text evidence="3">The sequence shown here is derived from an EMBL/GenBank/DDBJ whole genome shotgun (WGS) entry which is preliminary data.</text>
</comment>
<reference evidence="4" key="1">
    <citation type="journal article" date="2019" name="Int. J. Syst. Evol. Microbiol.">
        <title>The Global Catalogue of Microorganisms (GCM) 10K type strain sequencing project: providing services to taxonomists for standard genome sequencing and annotation.</title>
        <authorList>
            <consortium name="The Broad Institute Genomics Platform"/>
            <consortium name="The Broad Institute Genome Sequencing Center for Infectious Disease"/>
            <person name="Wu L."/>
            <person name="Ma J."/>
        </authorList>
    </citation>
    <scope>NUCLEOTIDE SEQUENCE [LARGE SCALE GENOMIC DNA]</scope>
    <source>
        <strain evidence="4">JCM 17027</strain>
    </source>
</reference>
<keyword evidence="1" id="KW-0413">Isomerase</keyword>
<dbReference type="Gene3D" id="3.30.429.10">
    <property type="entry name" value="Macrophage Migration Inhibitory Factor"/>
    <property type="match status" value="1"/>
</dbReference>
<dbReference type="RefSeq" id="WP_345597690.1">
    <property type="nucleotide sequence ID" value="NZ_BAABCQ010000260.1"/>
</dbReference>
<dbReference type="InterPro" id="IPR014347">
    <property type="entry name" value="Tautomerase/MIF_sf"/>
</dbReference>
<sequence length="63" mass="6860">MPLIEVKLFESRLEDAATERELIAELTDAVARVLGDDAREQTWVVLQGMPPARWGVAGRPGGA</sequence>
<evidence type="ECO:0000313" key="4">
    <source>
        <dbReference type="Proteomes" id="UP001500034"/>
    </source>
</evidence>
<protein>
    <recommendedName>
        <fullName evidence="2">4-oxalocrotonate tautomerase-like domain-containing protein</fullName>
    </recommendedName>
</protein>
<dbReference type="EMBL" id="BAABCQ010000260">
    <property type="protein sequence ID" value="GAA4014288.1"/>
    <property type="molecule type" value="Genomic_DNA"/>
</dbReference>
<evidence type="ECO:0000313" key="3">
    <source>
        <dbReference type="EMBL" id="GAA4014288.1"/>
    </source>
</evidence>
<dbReference type="InterPro" id="IPR004370">
    <property type="entry name" value="4-OT-like_dom"/>
</dbReference>
<dbReference type="SUPFAM" id="SSF55331">
    <property type="entry name" value="Tautomerase/MIF"/>
    <property type="match status" value="1"/>
</dbReference>
<name>A0ABP7SNI6_9ACTN</name>
<gene>
    <name evidence="3" type="ORF">GCM10022384_67950</name>
</gene>
<evidence type="ECO:0000259" key="2">
    <source>
        <dbReference type="Pfam" id="PF01361"/>
    </source>
</evidence>
<accession>A0ABP7SNI6</accession>
<keyword evidence="4" id="KW-1185">Reference proteome</keyword>
<organism evidence="3 4">
    <name type="scientific">Streptomyces marokkonensis</name>
    <dbReference type="NCBI Taxonomy" id="324855"/>
    <lineage>
        <taxon>Bacteria</taxon>
        <taxon>Bacillati</taxon>
        <taxon>Actinomycetota</taxon>
        <taxon>Actinomycetes</taxon>
        <taxon>Kitasatosporales</taxon>
        <taxon>Streptomycetaceae</taxon>
        <taxon>Streptomyces</taxon>
    </lineage>
</organism>